<comment type="subcellular location">
    <subcellularLocation>
        <location evidence="6">Cell membrane</location>
        <topology evidence="6">Multi-pass membrane protein</topology>
    </subcellularLocation>
    <subcellularLocation>
        <location evidence="1">Membrane</location>
        <topology evidence="1">Multi-pass membrane protein</topology>
    </subcellularLocation>
</comment>
<gene>
    <name evidence="9" type="ORF">A374_16083</name>
</gene>
<name>I8IXV4_9BACL</name>
<evidence type="ECO:0000313" key="9">
    <source>
        <dbReference type="EMBL" id="EIT84321.1"/>
    </source>
</evidence>
<dbReference type="PANTHER" id="PTHR43839">
    <property type="entry name" value="OPPC IN A BINDING PROTEIN-DEPENDENT TRANSPORT SYSTEM"/>
    <property type="match status" value="1"/>
</dbReference>
<protein>
    <submittedName>
        <fullName evidence="9">Oligopeptide transport system, permease</fullName>
    </submittedName>
</protein>
<comment type="caution">
    <text evidence="9">The sequence shown here is derived from an EMBL/GenBank/DDBJ whole genome shotgun (WGS) entry which is preliminary data.</text>
</comment>
<proteinExistence type="inferred from homology"/>
<feature type="transmembrane region" description="Helical" evidence="6">
    <location>
        <begin position="244"/>
        <end position="262"/>
    </location>
</feature>
<accession>I8IXV4</accession>
<evidence type="ECO:0000256" key="4">
    <source>
        <dbReference type="ARBA" id="ARBA00022989"/>
    </source>
</evidence>
<dbReference type="Gene3D" id="1.10.3720.10">
    <property type="entry name" value="MetI-like"/>
    <property type="match status" value="1"/>
</dbReference>
<dbReference type="eggNOG" id="COG1173">
    <property type="taxonomic scope" value="Bacteria"/>
</dbReference>
<feature type="transmembrane region" description="Helical" evidence="6">
    <location>
        <begin position="138"/>
        <end position="157"/>
    </location>
</feature>
<feature type="domain" description="ABC transmembrane type-1" evidence="8">
    <location>
        <begin position="71"/>
        <end position="255"/>
    </location>
</feature>
<sequence>MIGLVILSCLLISSFALTNVTAFKSDPTVYGPRKAILYTAPYPPSAHHWFGTDDAGEDMLVSSLRGVKETIGYALAIAICRLLISTIFGVLYGLYAKKSRWLFQAFFRPFRFIPAVLLAVIILTPFKYESPLPESTLFWIHFITLVLIALPVLTEVIGEELHYQLQQEYIIPSKMMGASRFHLLRKHLWPYFTPRLKIHFIQQVTQALILMLHLSIFLIALQIADLTRDISNNYTKLMTTTWEIYTPVLVFFLCFYSFHLLVKGVEQILAAPSSQQSRKTEISTTASSQHDFTPLHSQ</sequence>
<dbReference type="STRING" id="1196324.A374_16083"/>
<keyword evidence="5 6" id="KW-0472">Membrane</keyword>
<feature type="chain" id="PRO_5038408197" evidence="7">
    <location>
        <begin position="19"/>
        <end position="298"/>
    </location>
</feature>
<feature type="transmembrane region" description="Helical" evidence="6">
    <location>
        <begin position="106"/>
        <end position="126"/>
    </location>
</feature>
<evidence type="ECO:0000256" key="5">
    <source>
        <dbReference type="ARBA" id="ARBA00023136"/>
    </source>
</evidence>
<dbReference type="EMBL" id="AKKV01000036">
    <property type="protein sequence ID" value="EIT84321.1"/>
    <property type="molecule type" value="Genomic_DNA"/>
</dbReference>
<evidence type="ECO:0000313" key="10">
    <source>
        <dbReference type="Proteomes" id="UP000004080"/>
    </source>
</evidence>
<dbReference type="AlphaFoldDB" id="I8IXV4"/>
<keyword evidence="2 6" id="KW-0813">Transport</keyword>
<keyword evidence="4 6" id="KW-1133">Transmembrane helix</keyword>
<evidence type="ECO:0000256" key="2">
    <source>
        <dbReference type="ARBA" id="ARBA00022448"/>
    </source>
</evidence>
<dbReference type="CDD" id="cd06261">
    <property type="entry name" value="TM_PBP2"/>
    <property type="match status" value="1"/>
</dbReference>
<keyword evidence="10" id="KW-1185">Reference proteome</keyword>
<evidence type="ECO:0000256" key="1">
    <source>
        <dbReference type="ARBA" id="ARBA00004141"/>
    </source>
</evidence>
<dbReference type="Pfam" id="PF00528">
    <property type="entry name" value="BPD_transp_1"/>
    <property type="match status" value="1"/>
</dbReference>
<evidence type="ECO:0000256" key="6">
    <source>
        <dbReference type="RuleBase" id="RU363032"/>
    </source>
</evidence>
<evidence type="ECO:0000256" key="3">
    <source>
        <dbReference type="ARBA" id="ARBA00022692"/>
    </source>
</evidence>
<organism evidence="9 10">
    <name type="scientific">Fictibacillus macauensis ZFHKF-1</name>
    <dbReference type="NCBI Taxonomy" id="1196324"/>
    <lineage>
        <taxon>Bacteria</taxon>
        <taxon>Bacillati</taxon>
        <taxon>Bacillota</taxon>
        <taxon>Bacilli</taxon>
        <taxon>Bacillales</taxon>
        <taxon>Fictibacillaceae</taxon>
        <taxon>Fictibacillus</taxon>
    </lineage>
</organism>
<dbReference type="PATRIC" id="fig|1196324.3.peg.3290"/>
<dbReference type="InterPro" id="IPR000515">
    <property type="entry name" value="MetI-like"/>
</dbReference>
<dbReference type="InterPro" id="IPR035906">
    <property type="entry name" value="MetI-like_sf"/>
</dbReference>
<dbReference type="GO" id="GO:0055085">
    <property type="term" value="P:transmembrane transport"/>
    <property type="evidence" value="ECO:0007669"/>
    <property type="project" value="InterPro"/>
</dbReference>
<keyword evidence="7" id="KW-0732">Signal</keyword>
<feature type="transmembrane region" description="Helical" evidence="6">
    <location>
        <begin position="71"/>
        <end position="94"/>
    </location>
</feature>
<dbReference type="Proteomes" id="UP000004080">
    <property type="component" value="Unassembled WGS sequence"/>
</dbReference>
<dbReference type="GO" id="GO:0005886">
    <property type="term" value="C:plasma membrane"/>
    <property type="evidence" value="ECO:0007669"/>
    <property type="project" value="UniProtKB-SubCell"/>
</dbReference>
<evidence type="ECO:0000259" key="8">
    <source>
        <dbReference type="PROSITE" id="PS50928"/>
    </source>
</evidence>
<dbReference type="PANTHER" id="PTHR43839:SF3">
    <property type="entry name" value="OLIGOPEPTIDE ABC TRANSPORTER, PERMEASE PROTEIN"/>
    <property type="match status" value="1"/>
</dbReference>
<keyword evidence="3 6" id="KW-0812">Transmembrane</keyword>
<dbReference type="RefSeq" id="WP_007203289.1">
    <property type="nucleotide sequence ID" value="NZ_AKKV01000036.1"/>
</dbReference>
<evidence type="ECO:0000256" key="7">
    <source>
        <dbReference type="SAM" id="SignalP"/>
    </source>
</evidence>
<reference evidence="9 10" key="1">
    <citation type="journal article" date="2012" name="J. Bacteriol.">
        <title>Genome of Bacillus macauensis ZFHKF-1, a Long-Chain-Forming Bacterium.</title>
        <authorList>
            <person name="Cai L."/>
            <person name="Zhang T."/>
        </authorList>
    </citation>
    <scope>NUCLEOTIDE SEQUENCE [LARGE SCALE GENOMIC DNA]</scope>
    <source>
        <strain evidence="9 10">ZFHKF-1</strain>
    </source>
</reference>
<comment type="similarity">
    <text evidence="6">Belongs to the binding-protein-dependent transport system permease family.</text>
</comment>
<feature type="transmembrane region" description="Helical" evidence="6">
    <location>
        <begin position="204"/>
        <end position="224"/>
    </location>
</feature>
<feature type="signal peptide" evidence="7">
    <location>
        <begin position="1"/>
        <end position="18"/>
    </location>
</feature>
<dbReference type="SUPFAM" id="SSF161098">
    <property type="entry name" value="MetI-like"/>
    <property type="match status" value="1"/>
</dbReference>
<dbReference type="PROSITE" id="PS50928">
    <property type="entry name" value="ABC_TM1"/>
    <property type="match status" value="1"/>
</dbReference>